<name>A0A392SYJ9_9FABA</name>
<dbReference type="AlphaFoldDB" id="A0A392SYJ9"/>
<accession>A0A392SYJ9</accession>
<protein>
    <submittedName>
        <fullName evidence="1">Uncharacterized protein</fullName>
    </submittedName>
</protein>
<dbReference type="Proteomes" id="UP000265520">
    <property type="component" value="Unassembled WGS sequence"/>
</dbReference>
<dbReference type="EMBL" id="LXQA010461048">
    <property type="protein sequence ID" value="MCI53294.1"/>
    <property type="molecule type" value="Genomic_DNA"/>
</dbReference>
<evidence type="ECO:0000313" key="1">
    <source>
        <dbReference type="EMBL" id="MCI53294.1"/>
    </source>
</evidence>
<organism evidence="1 2">
    <name type="scientific">Trifolium medium</name>
    <dbReference type="NCBI Taxonomy" id="97028"/>
    <lineage>
        <taxon>Eukaryota</taxon>
        <taxon>Viridiplantae</taxon>
        <taxon>Streptophyta</taxon>
        <taxon>Embryophyta</taxon>
        <taxon>Tracheophyta</taxon>
        <taxon>Spermatophyta</taxon>
        <taxon>Magnoliopsida</taxon>
        <taxon>eudicotyledons</taxon>
        <taxon>Gunneridae</taxon>
        <taxon>Pentapetalae</taxon>
        <taxon>rosids</taxon>
        <taxon>fabids</taxon>
        <taxon>Fabales</taxon>
        <taxon>Fabaceae</taxon>
        <taxon>Papilionoideae</taxon>
        <taxon>50 kb inversion clade</taxon>
        <taxon>NPAAA clade</taxon>
        <taxon>Hologalegina</taxon>
        <taxon>IRL clade</taxon>
        <taxon>Trifolieae</taxon>
        <taxon>Trifolium</taxon>
    </lineage>
</organism>
<sequence>FVCTYRRTTIHDLGYPPLIAEVEKVVELVLQINSVTSSWILTRFGAPLL</sequence>
<comment type="caution">
    <text evidence="1">The sequence shown here is derived from an EMBL/GenBank/DDBJ whole genome shotgun (WGS) entry which is preliminary data.</text>
</comment>
<feature type="non-terminal residue" evidence="1">
    <location>
        <position position="1"/>
    </location>
</feature>
<reference evidence="1 2" key="1">
    <citation type="journal article" date="2018" name="Front. Plant Sci.">
        <title>Red Clover (Trifolium pratense) and Zigzag Clover (T. medium) - A Picture of Genomic Similarities and Differences.</title>
        <authorList>
            <person name="Dluhosova J."/>
            <person name="Istvanek J."/>
            <person name="Nedelnik J."/>
            <person name="Repkova J."/>
        </authorList>
    </citation>
    <scope>NUCLEOTIDE SEQUENCE [LARGE SCALE GENOMIC DNA]</scope>
    <source>
        <strain evidence="2">cv. 10/8</strain>
        <tissue evidence="1">Leaf</tissue>
    </source>
</reference>
<keyword evidence="2" id="KW-1185">Reference proteome</keyword>
<proteinExistence type="predicted"/>
<evidence type="ECO:0000313" key="2">
    <source>
        <dbReference type="Proteomes" id="UP000265520"/>
    </source>
</evidence>